<accession>A0A0F4JMN9</accession>
<reference evidence="2 3" key="1">
    <citation type="submission" date="2015-02" db="EMBL/GenBank/DDBJ databases">
        <authorList>
            <person name="Ju K.-S."/>
            <person name="Doroghazi J.R."/>
            <person name="Metcalf W."/>
        </authorList>
    </citation>
    <scope>NUCLEOTIDE SEQUENCE [LARGE SCALE GENOMIC DNA]</scope>
    <source>
        <strain evidence="2 3">NRRL ISP-5550</strain>
    </source>
</reference>
<organism evidence="2 3">
    <name type="scientific">Streptomyces katrae</name>
    <dbReference type="NCBI Taxonomy" id="68223"/>
    <lineage>
        <taxon>Bacteria</taxon>
        <taxon>Bacillati</taxon>
        <taxon>Actinomycetota</taxon>
        <taxon>Actinomycetes</taxon>
        <taxon>Kitasatosporales</taxon>
        <taxon>Streptomycetaceae</taxon>
        <taxon>Streptomyces</taxon>
    </lineage>
</organism>
<proteinExistence type="predicted"/>
<dbReference type="OrthoDB" id="4116450at2"/>
<gene>
    <name evidence="2" type="ORF">VR44_09655</name>
</gene>
<dbReference type="AlphaFoldDB" id="A0A0F4JMN9"/>
<feature type="compositionally biased region" description="Basic and acidic residues" evidence="1">
    <location>
        <begin position="1"/>
        <end position="11"/>
    </location>
</feature>
<comment type="caution">
    <text evidence="2">The sequence shown here is derived from an EMBL/GenBank/DDBJ whole genome shotgun (WGS) entry which is preliminary data.</text>
</comment>
<evidence type="ECO:0000313" key="3">
    <source>
        <dbReference type="Proteomes" id="UP000033551"/>
    </source>
</evidence>
<dbReference type="PATRIC" id="fig|68223.7.peg.5379"/>
<dbReference type="Proteomes" id="UP000033551">
    <property type="component" value="Unassembled WGS sequence"/>
</dbReference>
<evidence type="ECO:0000313" key="2">
    <source>
        <dbReference type="EMBL" id="KJY35632.1"/>
    </source>
</evidence>
<keyword evidence="3" id="KW-1185">Reference proteome</keyword>
<sequence length="231" mass="24275">MGGPGELHDNDNSNDDSGDDALAARCGAMTPDQRRHTALLALWRLRAPLLALGTDPGWGIHRTAVERVFEAMLSAPGAVAWAEATAGLAPFLADPPEGEPAGTVAEVQLEVLAEVTAWRPSGDPGPEATERIVRLPRDLSRSLDQATGESLWDHPARRAHAWYLAAPPTGGTGYHTARNLSVETACHDLVATLPPGAPLPGTPAGEEALALCEAFSAELAATLAWHENLGR</sequence>
<name>A0A0F4JMN9_9ACTN</name>
<feature type="region of interest" description="Disordered" evidence="1">
    <location>
        <begin position="1"/>
        <end position="23"/>
    </location>
</feature>
<protein>
    <submittedName>
        <fullName evidence="2">Uncharacterized protein</fullName>
    </submittedName>
</protein>
<dbReference type="RefSeq" id="WP_045946997.1">
    <property type="nucleotide sequence ID" value="NZ_JZWV01000210.1"/>
</dbReference>
<dbReference type="EMBL" id="JZWV01000210">
    <property type="protein sequence ID" value="KJY35632.1"/>
    <property type="molecule type" value="Genomic_DNA"/>
</dbReference>
<evidence type="ECO:0000256" key="1">
    <source>
        <dbReference type="SAM" id="MobiDB-lite"/>
    </source>
</evidence>